<dbReference type="InterPro" id="IPR042755">
    <property type="entry name" value="COP1"/>
</dbReference>
<dbReference type="AlphaFoldDB" id="A0A444GBH0"/>
<name>A0A444GBH0_ENSVE</name>
<dbReference type="GO" id="GO:0061630">
    <property type="term" value="F:ubiquitin protein ligase activity"/>
    <property type="evidence" value="ECO:0007669"/>
    <property type="project" value="InterPro"/>
</dbReference>
<gene>
    <name evidence="1" type="ORF">B296_00031575</name>
</gene>
<dbReference type="EMBL" id="AMZH03003642">
    <property type="protein sequence ID" value="RRT71658.1"/>
    <property type="molecule type" value="Genomic_DNA"/>
</dbReference>
<dbReference type="Proteomes" id="UP000287651">
    <property type="component" value="Unassembled WGS sequence"/>
</dbReference>
<dbReference type="PANTHER" id="PTHR44080:SF1">
    <property type="entry name" value="E3 UBIQUITIN-PROTEIN LIGASE COP1"/>
    <property type="match status" value="1"/>
</dbReference>
<dbReference type="InterPro" id="IPR015943">
    <property type="entry name" value="WD40/YVTN_repeat-like_dom_sf"/>
</dbReference>
<comment type="caution">
    <text evidence="1">The sequence shown here is derived from an EMBL/GenBank/DDBJ whole genome shotgun (WGS) entry which is preliminary data.</text>
</comment>
<sequence>MPVMFSDLQFKELQECYLQKRRVGAGQSHRQEEKDANAKVREGYHEGLEDFQSVLTTFTRYSRLRDIAELRHGDLFHSANIVSSLCSTGILMMFLSCSIEFDRDDEFFATAGVSKRIKVFEFSTVSYNLLQPTKCIVPSYTELIISHFMLFRL</sequence>
<dbReference type="PANTHER" id="PTHR44080">
    <property type="entry name" value="E3 UBIQUITIN-PROTEIN LIGASE COP1"/>
    <property type="match status" value="1"/>
</dbReference>
<dbReference type="Gene3D" id="2.130.10.10">
    <property type="entry name" value="YVTN repeat-like/Quinoprotein amine dehydrogenase"/>
    <property type="match status" value="1"/>
</dbReference>
<reference evidence="1 2" key="1">
    <citation type="journal article" date="2014" name="Agronomy (Basel)">
        <title>A Draft Genome Sequence for Ensete ventricosum, the Drought-Tolerant Tree Against Hunger.</title>
        <authorList>
            <person name="Harrison J."/>
            <person name="Moore K.A."/>
            <person name="Paszkiewicz K."/>
            <person name="Jones T."/>
            <person name="Grant M."/>
            <person name="Ambacheew D."/>
            <person name="Muzemil S."/>
            <person name="Studholme D.J."/>
        </authorList>
    </citation>
    <scope>NUCLEOTIDE SEQUENCE [LARGE SCALE GENOMIC DNA]</scope>
</reference>
<accession>A0A444GBH0</accession>
<evidence type="ECO:0000313" key="2">
    <source>
        <dbReference type="Proteomes" id="UP000287651"/>
    </source>
</evidence>
<organism evidence="1 2">
    <name type="scientific">Ensete ventricosum</name>
    <name type="common">Abyssinian banana</name>
    <name type="synonym">Musa ensete</name>
    <dbReference type="NCBI Taxonomy" id="4639"/>
    <lineage>
        <taxon>Eukaryota</taxon>
        <taxon>Viridiplantae</taxon>
        <taxon>Streptophyta</taxon>
        <taxon>Embryophyta</taxon>
        <taxon>Tracheophyta</taxon>
        <taxon>Spermatophyta</taxon>
        <taxon>Magnoliopsida</taxon>
        <taxon>Liliopsida</taxon>
        <taxon>Zingiberales</taxon>
        <taxon>Musaceae</taxon>
        <taxon>Ensete</taxon>
    </lineage>
</organism>
<evidence type="ECO:0000313" key="1">
    <source>
        <dbReference type="EMBL" id="RRT71658.1"/>
    </source>
</evidence>
<proteinExistence type="predicted"/>
<protein>
    <submittedName>
        <fullName evidence="1">Uncharacterized protein</fullName>
    </submittedName>
</protein>
<dbReference type="GO" id="GO:0043161">
    <property type="term" value="P:proteasome-mediated ubiquitin-dependent protein catabolic process"/>
    <property type="evidence" value="ECO:0007669"/>
    <property type="project" value="TreeGrafter"/>
</dbReference>